<organism evidence="1 2">
    <name type="scientific">Brenthis ino</name>
    <name type="common">lesser marbled fritillary</name>
    <dbReference type="NCBI Taxonomy" id="405034"/>
    <lineage>
        <taxon>Eukaryota</taxon>
        <taxon>Metazoa</taxon>
        <taxon>Ecdysozoa</taxon>
        <taxon>Arthropoda</taxon>
        <taxon>Hexapoda</taxon>
        <taxon>Insecta</taxon>
        <taxon>Pterygota</taxon>
        <taxon>Neoptera</taxon>
        <taxon>Endopterygota</taxon>
        <taxon>Lepidoptera</taxon>
        <taxon>Glossata</taxon>
        <taxon>Ditrysia</taxon>
        <taxon>Papilionoidea</taxon>
        <taxon>Nymphalidae</taxon>
        <taxon>Heliconiinae</taxon>
        <taxon>Argynnini</taxon>
        <taxon>Brenthis</taxon>
    </lineage>
</organism>
<name>A0A8J9UMH6_9NEOP</name>
<evidence type="ECO:0000313" key="1">
    <source>
        <dbReference type="EMBL" id="CAH0721669.1"/>
    </source>
</evidence>
<proteinExistence type="predicted"/>
<protein>
    <submittedName>
        <fullName evidence="1">Uncharacterized protein</fullName>
    </submittedName>
</protein>
<evidence type="ECO:0000313" key="2">
    <source>
        <dbReference type="Proteomes" id="UP000838878"/>
    </source>
</evidence>
<dbReference type="Proteomes" id="UP000838878">
    <property type="component" value="Chromosome 2"/>
</dbReference>
<dbReference type="OrthoDB" id="10497485at2759"/>
<sequence length="78" mass="8710">MQHLHGPSGAECVTIATEQIESVRLAGPHVLNLPFDRSSYNPTSLFVLFGVKWKVDVDTRTSIDSQFSKSIAEREAHR</sequence>
<feature type="non-terminal residue" evidence="1">
    <location>
        <position position="78"/>
    </location>
</feature>
<gene>
    <name evidence="1" type="ORF">BINO364_LOCUS7738</name>
</gene>
<dbReference type="AlphaFoldDB" id="A0A8J9UMH6"/>
<keyword evidence="2" id="KW-1185">Reference proteome</keyword>
<dbReference type="EMBL" id="OV170222">
    <property type="protein sequence ID" value="CAH0721669.1"/>
    <property type="molecule type" value="Genomic_DNA"/>
</dbReference>
<reference evidence="1" key="1">
    <citation type="submission" date="2021-12" db="EMBL/GenBank/DDBJ databases">
        <authorList>
            <person name="Martin H S."/>
        </authorList>
    </citation>
    <scope>NUCLEOTIDE SEQUENCE</scope>
</reference>
<accession>A0A8J9UMH6</accession>